<name>A0A2T7NGC5_POMCA</name>
<feature type="region of interest" description="Disordered" evidence="1">
    <location>
        <begin position="153"/>
        <end position="187"/>
    </location>
</feature>
<feature type="compositionally biased region" description="Basic and acidic residues" evidence="1">
    <location>
        <begin position="100"/>
        <end position="125"/>
    </location>
</feature>
<dbReference type="AlphaFoldDB" id="A0A2T7NGC5"/>
<sequence length="402" mass="43077">MSSDMSDSGSSGLSDWALVNVQGEIEASDGDSSEGSIEMIGMEDSERDSVPLFNESAQSNTTSAEAVELEELMKKADEEALTGGEENLRKSDISSSITEVLERDNLPNEKEKENLSFSKEVDSRVSEAGAMQSKQNLDASLFGHEEKTLMVKPDHQFEEELSQAAALKDSDGADEGRDQQGLHEDDFNACDHQEVSASDSNISVPDSASILLLSRPVVADSDNESDFVRLEKDSSCGNISGSDEDAANESATDAICGSVSSVGSGFNFLAESHAVETSAAARVLPPAMPLHLPLSLPSLLPPPPLVHNSGVQEDDADTESSTEQDQDDRTESEQSDDSNSFQADEQDQDLSVTGDIGDLPLENGGVERHYVHHANQQLNLKLNRGAGSSTHCSWAGPWSLDW</sequence>
<gene>
    <name evidence="2" type="ORF">C0Q70_20701</name>
</gene>
<evidence type="ECO:0000313" key="2">
    <source>
        <dbReference type="EMBL" id="PVD20205.1"/>
    </source>
</evidence>
<feature type="compositionally biased region" description="Basic and acidic residues" evidence="1">
    <location>
        <begin position="168"/>
        <end position="187"/>
    </location>
</feature>
<dbReference type="EMBL" id="PZQS01000013">
    <property type="protein sequence ID" value="PVD20205.1"/>
    <property type="molecule type" value="Genomic_DNA"/>
</dbReference>
<feature type="region of interest" description="Disordered" evidence="1">
    <location>
        <begin position="301"/>
        <end position="363"/>
    </location>
</feature>
<comment type="caution">
    <text evidence="2">The sequence shown here is derived from an EMBL/GenBank/DDBJ whole genome shotgun (WGS) entry which is preliminary data.</text>
</comment>
<feature type="region of interest" description="Disordered" evidence="1">
    <location>
        <begin position="22"/>
        <end position="64"/>
    </location>
</feature>
<feature type="region of interest" description="Disordered" evidence="1">
    <location>
        <begin position="76"/>
        <end position="141"/>
    </location>
</feature>
<dbReference type="Proteomes" id="UP000245119">
    <property type="component" value="Linkage Group LG13"/>
</dbReference>
<organism evidence="2 3">
    <name type="scientific">Pomacea canaliculata</name>
    <name type="common">Golden apple snail</name>
    <dbReference type="NCBI Taxonomy" id="400727"/>
    <lineage>
        <taxon>Eukaryota</taxon>
        <taxon>Metazoa</taxon>
        <taxon>Spiralia</taxon>
        <taxon>Lophotrochozoa</taxon>
        <taxon>Mollusca</taxon>
        <taxon>Gastropoda</taxon>
        <taxon>Caenogastropoda</taxon>
        <taxon>Architaenioglossa</taxon>
        <taxon>Ampullarioidea</taxon>
        <taxon>Ampullariidae</taxon>
        <taxon>Pomacea</taxon>
    </lineage>
</organism>
<keyword evidence="3" id="KW-1185">Reference proteome</keyword>
<proteinExistence type="predicted"/>
<protein>
    <submittedName>
        <fullName evidence="2">Uncharacterized protein</fullName>
    </submittedName>
</protein>
<evidence type="ECO:0000256" key="1">
    <source>
        <dbReference type="SAM" id="MobiDB-lite"/>
    </source>
</evidence>
<evidence type="ECO:0000313" key="3">
    <source>
        <dbReference type="Proteomes" id="UP000245119"/>
    </source>
</evidence>
<dbReference type="OrthoDB" id="10674213at2759"/>
<reference evidence="2 3" key="1">
    <citation type="submission" date="2018-04" db="EMBL/GenBank/DDBJ databases">
        <title>The genome of golden apple snail Pomacea canaliculata provides insight into stress tolerance and invasive adaptation.</title>
        <authorList>
            <person name="Liu C."/>
            <person name="Liu B."/>
            <person name="Ren Y."/>
            <person name="Zhang Y."/>
            <person name="Wang H."/>
            <person name="Li S."/>
            <person name="Jiang F."/>
            <person name="Yin L."/>
            <person name="Zhang G."/>
            <person name="Qian W."/>
            <person name="Fan W."/>
        </authorList>
    </citation>
    <scope>NUCLEOTIDE SEQUENCE [LARGE SCALE GENOMIC DNA]</scope>
    <source>
        <strain evidence="2">SZHN2017</strain>
        <tissue evidence="2">Muscle</tissue>
    </source>
</reference>
<feature type="compositionally biased region" description="Polar residues" evidence="1">
    <location>
        <begin position="55"/>
        <end position="64"/>
    </location>
</feature>
<feature type="compositionally biased region" description="Acidic residues" evidence="1">
    <location>
        <begin position="312"/>
        <end position="326"/>
    </location>
</feature>
<accession>A0A2T7NGC5</accession>